<sequence length="191" mass="20533">MDGVVLDLLKAASKGDAKVTPADLNKVISETVKDSSSVLSYELVVPGVDARTGLFTAYRLIANGTYSSDQDAWQPGQEFIDVKRIVGMAYAGPDGAIYWQGVDNVDTANYQGYLPKGGKPMEILRLEGIEVWNEAGTRTLDDQSVVQLRLTKVDDGSTASPTADGVAAVLKRLQASLPLQTLKEDDTVGRR</sequence>
<name>A0AAD5H3Y4_9CHLO</name>
<dbReference type="AlphaFoldDB" id="A0AAD5H3Y4"/>
<gene>
    <name evidence="1" type="ORF">COHA_007768</name>
</gene>
<organism evidence="1 2">
    <name type="scientific">Chlorella ohadii</name>
    <dbReference type="NCBI Taxonomy" id="2649997"/>
    <lineage>
        <taxon>Eukaryota</taxon>
        <taxon>Viridiplantae</taxon>
        <taxon>Chlorophyta</taxon>
        <taxon>core chlorophytes</taxon>
        <taxon>Trebouxiophyceae</taxon>
        <taxon>Chlorellales</taxon>
        <taxon>Chlorellaceae</taxon>
        <taxon>Chlorella clade</taxon>
        <taxon>Chlorella</taxon>
    </lineage>
</organism>
<dbReference type="EMBL" id="JADXDR010000125">
    <property type="protein sequence ID" value="KAI7838507.1"/>
    <property type="molecule type" value="Genomic_DNA"/>
</dbReference>
<proteinExistence type="predicted"/>
<evidence type="ECO:0000313" key="1">
    <source>
        <dbReference type="EMBL" id="KAI7838507.1"/>
    </source>
</evidence>
<dbReference type="Proteomes" id="UP001205105">
    <property type="component" value="Unassembled WGS sequence"/>
</dbReference>
<reference evidence="1" key="1">
    <citation type="submission" date="2020-11" db="EMBL/GenBank/DDBJ databases">
        <title>Chlorella ohadii genome sequencing and assembly.</title>
        <authorList>
            <person name="Murik O."/>
            <person name="Treves H."/>
            <person name="Kedem I."/>
            <person name="Shotland Y."/>
            <person name="Kaplan A."/>
        </authorList>
    </citation>
    <scope>NUCLEOTIDE SEQUENCE</scope>
    <source>
        <strain evidence="1">1</strain>
    </source>
</reference>
<keyword evidence="2" id="KW-1185">Reference proteome</keyword>
<accession>A0AAD5H3Y4</accession>
<protein>
    <submittedName>
        <fullName evidence="1">Uncharacterized protein</fullName>
    </submittedName>
</protein>
<comment type="caution">
    <text evidence="1">The sequence shown here is derived from an EMBL/GenBank/DDBJ whole genome shotgun (WGS) entry which is preliminary data.</text>
</comment>
<evidence type="ECO:0000313" key="2">
    <source>
        <dbReference type="Proteomes" id="UP001205105"/>
    </source>
</evidence>